<evidence type="ECO:0000313" key="3">
    <source>
        <dbReference type="EMBL" id="UNH32118.1"/>
    </source>
</evidence>
<organism evidence="3 4">
    <name type="scientific">Moellerella wisconsensis</name>
    <dbReference type="NCBI Taxonomy" id="158849"/>
    <lineage>
        <taxon>Bacteria</taxon>
        <taxon>Pseudomonadati</taxon>
        <taxon>Pseudomonadota</taxon>
        <taxon>Gammaproteobacteria</taxon>
        <taxon>Enterobacterales</taxon>
        <taxon>Morganellaceae</taxon>
        <taxon>Moellerella</taxon>
    </lineage>
</organism>
<reference evidence="3" key="1">
    <citation type="submission" date="2022-03" db="EMBL/GenBank/DDBJ databases">
        <title>ESBL-producing Moellerella wisconsensis and Escherichia marmotae isolated from wild game meat.</title>
        <authorList>
            <person name="Biggel M."/>
        </authorList>
    </citation>
    <scope>NUCLEOTIDE SEQUENCE</scope>
    <source>
        <strain evidence="3">W51</strain>
    </source>
</reference>
<dbReference type="InterPro" id="IPR008964">
    <property type="entry name" value="Invasin/intimin_cell_adhesion"/>
</dbReference>
<sequence>MADQNFIITIRVTQDNAQANGASTNIVEAYILESETMLPATKLDIVFSVNGNAIIKENNSPLFRTSTDGNGKAVINITNTVSESITVKTYILNDPNQLETKEINFLPTSDKLKITSIHNRNHTFTAEQPTIAWAGASFTIETTGGSGDLDWKVEGAVAEVDIESLNNSSAGITIKSHQYQAVKIVVTDKITSDHDDFSFFIKLYIAPSLDKTRTLSQAINLHDDALLSPINYLDIHKEWGDLTVYPQWSLGTSPEQKILSTDIIETDAVNLAEFWTNEYSTLGKATVANIKDGTFRYSEHGSFTKHFHAYRSGRNLIK</sequence>
<dbReference type="EMBL" id="CP093245">
    <property type="protein sequence ID" value="UNH32118.1"/>
    <property type="molecule type" value="Genomic_DNA"/>
</dbReference>
<accession>A0A9Q8V4K9</accession>
<proteinExistence type="inferred from homology"/>
<dbReference type="InterPro" id="IPR013783">
    <property type="entry name" value="Ig-like_fold"/>
</dbReference>
<name>A0A9Q8V4K9_9GAMM</name>
<dbReference type="Gene3D" id="2.60.40.10">
    <property type="entry name" value="Immunoglobulins"/>
    <property type="match status" value="1"/>
</dbReference>
<dbReference type="Proteomes" id="UP000829116">
    <property type="component" value="Chromosome"/>
</dbReference>
<dbReference type="InterPro" id="IPR003344">
    <property type="entry name" value="Big_1_dom"/>
</dbReference>
<gene>
    <name evidence="3" type="ORF">MNY72_07510</name>
</gene>
<feature type="domain" description="Big-1" evidence="2">
    <location>
        <begin position="8"/>
        <end position="105"/>
    </location>
</feature>
<evidence type="ECO:0000256" key="1">
    <source>
        <dbReference type="ARBA" id="ARBA00010116"/>
    </source>
</evidence>
<comment type="similarity">
    <text evidence="1">Belongs to the intimin/invasin family.</text>
</comment>
<protein>
    <submittedName>
        <fullName evidence="3">Ig-like domain-containing protein</fullName>
    </submittedName>
</protein>
<dbReference type="RefSeq" id="WP_047256854.1">
    <property type="nucleotide sequence ID" value="NZ_CAWMFK010000066.1"/>
</dbReference>
<evidence type="ECO:0000259" key="2">
    <source>
        <dbReference type="Pfam" id="PF02369"/>
    </source>
</evidence>
<dbReference type="AlphaFoldDB" id="A0A9Q8V4K9"/>
<dbReference type="SUPFAM" id="SSF49373">
    <property type="entry name" value="Invasin/intimin cell-adhesion fragments"/>
    <property type="match status" value="1"/>
</dbReference>
<dbReference type="GeneID" id="79717115"/>
<evidence type="ECO:0000313" key="4">
    <source>
        <dbReference type="Proteomes" id="UP000829116"/>
    </source>
</evidence>
<dbReference type="Pfam" id="PF02369">
    <property type="entry name" value="Big_1"/>
    <property type="match status" value="1"/>
</dbReference>